<reference evidence="2 3" key="1">
    <citation type="submission" date="2018-06" db="EMBL/GenBank/DDBJ databases">
        <title>Comparative genomics of Brasilonema spp. strains.</title>
        <authorList>
            <person name="Alvarenga D.O."/>
            <person name="Fiore M.F."/>
            <person name="Varani A.M."/>
        </authorList>
    </citation>
    <scope>NUCLEOTIDE SEQUENCE [LARGE SCALE GENOMIC DNA]</scope>
    <source>
        <strain evidence="2 3">CENA114</strain>
    </source>
</reference>
<dbReference type="Proteomes" id="UP000503129">
    <property type="component" value="Chromosome"/>
</dbReference>
<accession>A0A856MC93</accession>
<evidence type="ECO:0000256" key="1">
    <source>
        <dbReference type="SAM" id="SignalP"/>
    </source>
</evidence>
<evidence type="ECO:0000313" key="3">
    <source>
        <dbReference type="Proteomes" id="UP000503129"/>
    </source>
</evidence>
<dbReference type="KEGG" id="bsen:DP114_04785"/>
<dbReference type="RefSeq" id="WP_169263596.1">
    <property type="nucleotide sequence ID" value="NZ_CAWOXK010000001.1"/>
</dbReference>
<dbReference type="AlphaFoldDB" id="A0A856MC93"/>
<sequence length="159" mass="17228">MSVLRRYTVIIPITLSMAMFVTACSDSKASQCERLVNLINKGSDLIDKNKGQQVTTSLQLSKDLEAVTKEIKELNLKDPKLQQFQSSFVKVFETFSQSIATAGKALGSAKTAQASSEGRIKIQKARGEIDTALTAATNAAKQSDTLASELNKYCSSESK</sequence>
<evidence type="ECO:0000313" key="2">
    <source>
        <dbReference type="EMBL" id="QDL07311.1"/>
    </source>
</evidence>
<evidence type="ECO:0008006" key="4">
    <source>
        <dbReference type="Google" id="ProtNLM"/>
    </source>
</evidence>
<gene>
    <name evidence="2" type="ORF">DP114_04785</name>
</gene>
<dbReference type="EMBL" id="CP030118">
    <property type="protein sequence ID" value="QDL07311.1"/>
    <property type="molecule type" value="Genomic_DNA"/>
</dbReference>
<feature type="signal peptide" evidence="1">
    <location>
        <begin position="1"/>
        <end position="23"/>
    </location>
</feature>
<proteinExistence type="predicted"/>
<keyword evidence="1" id="KW-0732">Signal</keyword>
<feature type="chain" id="PRO_5032899277" description="Lipoprotein" evidence="1">
    <location>
        <begin position="24"/>
        <end position="159"/>
    </location>
</feature>
<name>A0A856MC93_9CYAN</name>
<protein>
    <recommendedName>
        <fullName evidence="4">Lipoprotein</fullName>
    </recommendedName>
</protein>
<keyword evidence="3" id="KW-1185">Reference proteome</keyword>
<organism evidence="2 3">
    <name type="scientific">Brasilonema sennae CENA114</name>
    <dbReference type="NCBI Taxonomy" id="415709"/>
    <lineage>
        <taxon>Bacteria</taxon>
        <taxon>Bacillati</taxon>
        <taxon>Cyanobacteriota</taxon>
        <taxon>Cyanophyceae</taxon>
        <taxon>Nostocales</taxon>
        <taxon>Scytonemataceae</taxon>
        <taxon>Brasilonema</taxon>
        <taxon>Bromeliae group (in: Brasilonema)</taxon>
    </lineage>
</organism>
<dbReference type="PROSITE" id="PS51257">
    <property type="entry name" value="PROKAR_LIPOPROTEIN"/>
    <property type="match status" value="1"/>
</dbReference>